<evidence type="ECO:0000256" key="3">
    <source>
        <dbReference type="ARBA" id="ARBA00023163"/>
    </source>
</evidence>
<name>A0A2N3WNB5_9PSEU</name>
<dbReference type="EMBL" id="JACJHR010000004">
    <property type="protein sequence ID" value="MBB2498318.1"/>
    <property type="molecule type" value="Genomic_DNA"/>
</dbReference>
<dbReference type="SUPFAM" id="SSF46785">
    <property type="entry name" value="Winged helix' DNA-binding domain"/>
    <property type="match status" value="1"/>
</dbReference>
<dbReference type="InterPro" id="IPR005471">
    <property type="entry name" value="Tscrpt_reg_IclR_N"/>
</dbReference>
<dbReference type="PROSITE" id="PS51078">
    <property type="entry name" value="ICLR_ED"/>
    <property type="match status" value="1"/>
</dbReference>
<dbReference type="GO" id="GO:0003677">
    <property type="term" value="F:DNA binding"/>
    <property type="evidence" value="ECO:0007669"/>
    <property type="project" value="UniProtKB-KW"/>
</dbReference>
<dbReference type="GO" id="GO:0046278">
    <property type="term" value="P:3,4-dihydroxybenzoate metabolic process"/>
    <property type="evidence" value="ECO:0007669"/>
    <property type="project" value="InterPro"/>
</dbReference>
<dbReference type="InterPro" id="IPR050707">
    <property type="entry name" value="HTH_MetabolicPath_Reg"/>
</dbReference>
<evidence type="ECO:0000313" key="6">
    <source>
        <dbReference type="EMBL" id="MBB2498318.1"/>
    </source>
</evidence>
<dbReference type="InterPro" id="IPR036388">
    <property type="entry name" value="WH-like_DNA-bd_sf"/>
</dbReference>
<dbReference type="GO" id="GO:0045893">
    <property type="term" value="P:positive regulation of DNA-templated transcription"/>
    <property type="evidence" value="ECO:0007669"/>
    <property type="project" value="InterPro"/>
</dbReference>
<keyword evidence="8" id="KW-1185">Reference proteome</keyword>
<accession>A0A2N3WNB5</accession>
<comment type="caution">
    <text evidence="7">The sequence shown here is derived from an EMBL/GenBank/DDBJ whole genome shotgun (WGS) entry which is preliminary data.</text>
</comment>
<dbReference type="Gene3D" id="1.10.10.10">
    <property type="entry name" value="Winged helix-like DNA-binding domain superfamily/Winged helix DNA-binding domain"/>
    <property type="match status" value="1"/>
</dbReference>
<feature type="domain" description="HTH iclR-type" evidence="4">
    <location>
        <begin position="6"/>
        <end position="73"/>
    </location>
</feature>
<dbReference type="GO" id="GO:0045892">
    <property type="term" value="P:negative regulation of DNA-templated transcription"/>
    <property type="evidence" value="ECO:0007669"/>
    <property type="project" value="TreeGrafter"/>
</dbReference>
<dbReference type="AlphaFoldDB" id="A0A2N3WNB5"/>
<evidence type="ECO:0000313" key="9">
    <source>
        <dbReference type="Proteomes" id="UP000550260"/>
    </source>
</evidence>
<evidence type="ECO:0000256" key="2">
    <source>
        <dbReference type="ARBA" id="ARBA00023125"/>
    </source>
</evidence>
<dbReference type="PROSITE" id="PS51077">
    <property type="entry name" value="HTH_ICLR"/>
    <property type="match status" value="1"/>
</dbReference>
<keyword evidence="2" id="KW-0238">DNA-binding</keyword>
<dbReference type="NCBIfam" id="TIGR02431">
    <property type="entry name" value="pcaR_pcaU"/>
    <property type="match status" value="1"/>
</dbReference>
<dbReference type="Gene3D" id="3.30.450.40">
    <property type="match status" value="1"/>
</dbReference>
<dbReference type="Pfam" id="PF09339">
    <property type="entry name" value="HTH_IclR"/>
    <property type="match status" value="1"/>
</dbReference>
<protein>
    <submittedName>
        <fullName evidence="6">Helix-turn-helix domain-containing protein</fullName>
    </submittedName>
    <submittedName>
        <fullName evidence="7">IclR family transcriptional regulator</fullName>
    </submittedName>
</protein>
<sequence>MAVEGMAGLAKGLAVLEAFGTATPRLTISDAAQAAGLSRAAARRCLTTLAEIGYVTFDGKFFSPTPRVLRIGAAYTESAALPQLARPHLAAIRDVIDESVSLAVRDENDSLFVARSEGTRILNSSIRVGARIPLYASSTGQILLGALSESELADYLAAAPFPARTPKTPTTADAVAQRVKDAGADGVAIGDEELEPGLLSIAVPVRDPAGQVVAAISISASSSRVTVEEFRDRVRPVMQQHAAELGRQL</sequence>
<evidence type="ECO:0000313" key="8">
    <source>
        <dbReference type="Proteomes" id="UP000233750"/>
    </source>
</evidence>
<dbReference type="Proteomes" id="UP000550260">
    <property type="component" value="Unassembled WGS sequence"/>
</dbReference>
<evidence type="ECO:0000259" key="5">
    <source>
        <dbReference type="PROSITE" id="PS51078"/>
    </source>
</evidence>
<dbReference type="EMBL" id="PJMY01000003">
    <property type="protein sequence ID" value="PKV95360.1"/>
    <property type="molecule type" value="Genomic_DNA"/>
</dbReference>
<keyword evidence="1" id="KW-0805">Transcription regulation</keyword>
<dbReference type="PANTHER" id="PTHR30136">
    <property type="entry name" value="HELIX-TURN-HELIX TRANSCRIPTIONAL REGULATOR, ICLR FAMILY"/>
    <property type="match status" value="1"/>
</dbReference>
<keyword evidence="3" id="KW-0804">Transcription</keyword>
<dbReference type="InterPro" id="IPR036390">
    <property type="entry name" value="WH_DNA-bd_sf"/>
</dbReference>
<dbReference type="InterPro" id="IPR014757">
    <property type="entry name" value="Tscrpt_reg_IclR_C"/>
</dbReference>
<dbReference type="Pfam" id="PF01614">
    <property type="entry name" value="IclR_C"/>
    <property type="match status" value="1"/>
</dbReference>
<feature type="domain" description="IclR-ED" evidence="5">
    <location>
        <begin position="67"/>
        <end position="249"/>
    </location>
</feature>
<dbReference type="SUPFAM" id="SSF55781">
    <property type="entry name" value="GAF domain-like"/>
    <property type="match status" value="1"/>
</dbReference>
<dbReference type="OrthoDB" id="9807558at2"/>
<gene>
    <name evidence="7" type="ORF">ATK30_6275</name>
    <name evidence="6" type="ORF">H5411_04080</name>
</gene>
<reference evidence="7 8" key="1">
    <citation type="submission" date="2017-12" db="EMBL/GenBank/DDBJ databases">
        <title>Sequencing the genomes of 1000 Actinobacteria strains.</title>
        <authorList>
            <person name="Klenk H.-P."/>
        </authorList>
    </citation>
    <scope>NUCLEOTIDE SEQUENCE [LARGE SCALE GENOMIC DNA]</scope>
    <source>
        <strain evidence="7 8">DSM 45165</strain>
    </source>
</reference>
<proteinExistence type="predicted"/>
<dbReference type="GO" id="GO:0003700">
    <property type="term" value="F:DNA-binding transcription factor activity"/>
    <property type="evidence" value="ECO:0007669"/>
    <property type="project" value="TreeGrafter"/>
</dbReference>
<evidence type="ECO:0000256" key="1">
    <source>
        <dbReference type="ARBA" id="ARBA00023015"/>
    </source>
</evidence>
<accession>A0A8E2B2G4</accession>
<reference evidence="6 9" key="2">
    <citation type="submission" date="2020-08" db="EMBL/GenBank/DDBJ databases">
        <title>Amycolatopsis echigonensis JCM 21831.</title>
        <authorList>
            <person name="Tedsree N."/>
            <person name="Kuncharoen N."/>
            <person name="Likhitwitayawuid K."/>
            <person name="Tanasupawat S."/>
        </authorList>
    </citation>
    <scope>NUCLEOTIDE SEQUENCE [LARGE SCALE GENOMIC DNA]</scope>
    <source>
        <strain evidence="6 9">JCM 21831</strain>
    </source>
</reference>
<dbReference type="Proteomes" id="UP000233750">
    <property type="component" value="Unassembled WGS sequence"/>
</dbReference>
<organism evidence="7 8">
    <name type="scientific">Amycolatopsis echigonensis</name>
    <dbReference type="NCBI Taxonomy" id="2576905"/>
    <lineage>
        <taxon>Bacteria</taxon>
        <taxon>Bacillati</taxon>
        <taxon>Actinomycetota</taxon>
        <taxon>Actinomycetes</taxon>
        <taxon>Pseudonocardiales</taxon>
        <taxon>Pseudonocardiaceae</taxon>
        <taxon>Amycolatopsis</taxon>
    </lineage>
</organism>
<dbReference type="InterPro" id="IPR012794">
    <property type="entry name" value="PcaR_PcaU"/>
</dbReference>
<dbReference type="PANTHER" id="PTHR30136:SF34">
    <property type="entry name" value="TRANSCRIPTIONAL REGULATOR"/>
    <property type="match status" value="1"/>
</dbReference>
<dbReference type="RefSeq" id="WP_078870664.1">
    <property type="nucleotide sequence ID" value="NZ_JACJHR010000004.1"/>
</dbReference>
<dbReference type="SMART" id="SM00346">
    <property type="entry name" value="HTH_ICLR"/>
    <property type="match status" value="1"/>
</dbReference>
<evidence type="ECO:0000313" key="7">
    <source>
        <dbReference type="EMBL" id="PKV95360.1"/>
    </source>
</evidence>
<evidence type="ECO:0000259" key="4">
    <source>
        <dbReference type="PROSITE" id="PS51077"/>
    </source>
</evidence>
<dbReference type="InterPro" id="IPR029016">
    <property type="entry name" value="GAF-like_dom_sf"/>
</dbReference>